<dbReference type="AlphaFoldDB" id="A0A8T4KUW7"/>
<reference evidence="1" key="1">
    <citation type="submission" date="2021-03" db="EMBL/GenBank/DDBJ databases">
        <authorList>
            <person name="Jaffe A."/>
        </authorList>
    </citation>
    <scope>NUCLEOTIDE SEQUENCE</scope>
    <source>
        <strain evidence="1">RIFCSPHIGHO2_01_FULL_AR10_44_11</strain>
    </source>
</reference>
<dbReference type="PIRSF" id="PIRSF006594">
    <property type="entry name" value="UCP006594"/>
    <property type="match status" value="1"/>
</dbReference>
<dbReference type="PANTHER" id="PTHR43801:SF1">
    <property type="entry name" value="POLYPRENYL SYNTHETASE"/>
    <property type="match status" value="1"/>
</dbReference>
<evidence type="ECO:0000313" key="2">
    <source>
        <dbReference type="Proteomes" id="UP000677687"/>
    </source>
</evidence>
<dbReference type="EMBL" id="JAGVWD010000021">
    <property type="protein sequence ID" value="MBS3057322.1"/>
    <property type="molecule type" value="Genomic_DNA"/>
</dbReference>
<dbReference type="Proteomes" id="UP000677687">
    <property type="component" value="Unassembled WGS sequence"/>
</dbReference>
<sequence length="205" mass="22827">MQKQKSLTRKIKESVAGLIDSGAHVNAAESTKFLAKKLGLPERLVNYTHTEIRNKLNESRYISVPFGERVLFVPQCLRNSQKCKAVLGDEGWICKECGNCKIYSLAKIAEKYGYSRHFIVPGGSMVKKLIEKYRPSAVLGVACFNEVNMAMDNLQGSAVAHQAVLLLRDGCKDTDVNVDEVEEKLRLIERNCNGNNPKNGKAVQK</sequence>
<dbReference type="PANTHER" id="PTHR43801">
    <property type="entry name" value="NUCLEOTIDE-BINDING PROTEIN-RELATED"/>
    <property type="match status" value="1"/>
</dbReference>
<proteinExistence type="predicted"/>
<evidence type="ECO:0000313" key="1">
    <source>
        <dbReference type="EMBL" id="MBS3057322.1"/>
    </source>
</evidence>
<gene>
    <name evidence="1" type="ORF">J4415_01710</name>
</gene>
<accession>A0A8T4KUW7</accession>
<reference evidence="1" key="2">
    <citation type="submission" date="2021-05" db="EMBL/GenBank/DDBJ databases">
        <title>Protein family content uncovers lineage relationships and bacterial pathway maintenance mechanisms in DPANN archaea.</title>
        <authorList>
            <person name="Castelle C.J."/>
            <person name="Meheust R."/>
            <person name="Jaffe A.L."/>
            <person name="Seitz K."/>
            <person name="Gong X."/>
            <person name="Baker B.J."/>
            <person name="Banfield J.F."/>
        </authorList>
    </citation>
    <scope>NUCLEOTIDE SEQUENCE</scope>
    <source>
        <strain evidence="1">RIFCSPHIGHO2_01_FULL_AR10_44_11</strain>
    </source>
</reference>
<dbReference type="Pfam" id="PF01976">
    <property type="entry name" value="DUF116"/>
    <property type="match status" value="1"/>
</dbReference>
<dbReference type="InterPro" id="IPR002829">
    <property type="entry name" value="DUF116"/>
</dbReference>
<comment type="caution">
    <text evidence="1">The sequence shown here is derived from an EMBL/GenBank/DDBJ whole genome shotgun (WGS) entry which is preliminary data.</text>
</comment>
<organism evidence="1 2">
    <name type="scientific">Candidatus Iainarchaeum sp</name>
    <dbReference type="NCBI Taxonomy" id="3101447"/>
    <lineage>
        <taxon>Archaea</taxon>
        <taxon>Candidatus Iainarchaeota</taxon>
        <taxon>Candidatus Iainarchaeia</taxon>
        <taxon>Candidatus Iainarchaeales</taxon>
        <taxon>Candidatus Iainarchaeaceae</taxon>
        <taxon>Candidatus Iainarchaeum</taxon>
    </lineage>
</organism>
<protein>
    <submittedName>
        <fullName evidence="1">DUF116 domain-containing protein</fullName>
    </submittedName>
</protein>
<name>A0A8T4KUW7_9ARCH</name>